<keyword evidence="2" id="KW-1133">Transmembrane helix</keyword>
<evidence type="ECO:0000313" key="3">
    <source>
        <dbReference type="EMBL" id="MFC6332311.1"/>
    </source>
</evidence>
<proteinExistence type="predicted"/>
<reference evidence="4" key="1">
    <citation type="journal article" date="2019" name="Int. J. Syst. Evol. Microbiol.">
        <title>The Global Catalogue of Microorganisms (GCM) 10K type strain sequencing project: providing services to taxonomists for standard genome sequencing and annotation.</title>
        <authorList>
            <consortium name="The Broad Institute Genomics Platform"/>
            <consortium name="The Broad Institute Genome Sequencing Center for Infectious Disease"/>
            <person name="Wu L."/>
            <person name="Ma J."/>
        </authorList>
    </citation>
    <scope>NUCLEOTIDE SEQUENCE [LARGE SCALE GENOMIC DNA]</scope>
    <source>
        <strain evidence="4">PCU 280</strain>
    </source>
</reference>
<dbReference type="Proteomes" id="UP001596233">
    <property type="component" value="Unassembled WGS sequence"/>
</dbReference>
<keyword evidence="4" id="KW-1185">Reference proteome</keyword>
<dbReference type="RefSeq" id="WP_379232538.1">
    <property type="nucleotide sequence ID" value="NZ_JBHSTE010000002.1"/>
</dbReference>
<keyword evidence="2" id="KW-0812">Transmembrane</keyword>
<evidence type="ECO:0000313" key="4">
    <source>
        <dbReference type="Proteomes" id="UP001596233"/>
    </source>
</evidence>
<comment type="caution">
    <text evidence="3">The sequence shown here is derived from an EMBL/GenBank/DDBJ whole genome shotgun (WGS) entry which is preliminary data.</text>
</comment>
<accession>A0ABW1V365</accession>
<name>A0ABW1V365_9BACL</name>
<feature type="transmembrane region" description="Helical" evidence="2">
    <location>
        <begin position="50"/>
        <end position="69"/>
    </location>
</feature>
<evidence type="ECO:0000256" key="1">
    <source>
        <dbReference type="SAM" id="MobiDB-lite"/>
    </source>
</evidence>
<dbReference type="EMBL" id="JBHSTE010000002">
    <property type="protein sequence ID" value="MFC6332311.1"/>
    <property type="molecule type" value="Genomic_DNA"/>
</dbReference>
<protein>
    <submittedName>
        <fullName evidence="3">Uncharacterized protein</fullName>
    </submittedName>
</protein>
<evidence type="ECO:0000256" key="2">
    <source>
        <dbReference type="SAM" id="Phobius"/>
    </source>
</evidence>
<organism evidence="3 4">
    <name type="scientific">Paenibacillus septentrionalis</name>
    <dbReference type="NCBI Taxonomy" id="429342"/>
    <lineage>
        <taxon>Bacteria</taxon>
        <taxon>Bacillati</taxon>
        <taxon>Bacillota</taxon>
        <taxon>Bacilli</taxon>
        <taxon>Bacillales</taxon>
        <taxon>Paenibacillaceae</taxon>
        <taxon>Paenibacillus</taxon>
    </lineage>
</organism>
<keyword evidence="2" id="KW-0472">Membrane</keyword>
<sequence length="79" mass="9505">MSRKEKFSRYNRKNQHETGIPIHNELEKQGDTLPPRTKKHPSNKAKLTKVYYNVVFFLFVSLVVFLLWYGNNYYNLPKE</sequence>
<feature type="region of interest" description="Disordered" evidence="1">
    <location>
        <begin position="1"/>
        <end position="43"/>
    </location>
</feature>
<gene>
    <name evidence="3" type="ORF">ACFP56_06715</name>
</gene>